<name>A0A1J5RRK7_9ZZZZ</name>
<comment type="caution">
    <text evidence="3">The sequence shown here is derived from an EMBL/GenBank/DDBJ whole genome shotgun (WGS) entry which is preliminary data.</text>
</comment>
<evidence type="ECO:0000259" key="2">
    <source>
        <dbReference type="Pfam" id="PF12849"/>
    </source>
</evidence>
<organism evidence="3">
    <name type="scientific">mine drainage metagenome</name>
    <dbReference type="NCBI Taxonomy" id="410659"/>
    <lineage>
        <taxon>unclassified sequences</taxon>
        <taxon>metagenomes</taxon>
        <taxon>ecological metagenomes</taxon>
    </lineage>
</organism>
<dbReference type="AlphaFoldDB" id="A0A1J5RRK7"/>
<feature type="domain" description="PBP" evidence="2">
    <location>
        <begin position="35"/>
        <end position="253"/>
    </location>
</feature>
<sequence length="268" mass="28223">MNRRRLLGLSALALAAASRPAAALSLFRWQEDYPLLIGGASSMLPLTRALVAGFLARRDDVDVVATGGGGDAGLMALKRGAIDLAAMAGDLSGTQDEACVHNYLLARDAAVAVVHPDNPLTALPTAAMAALFTGRLTDWRDLGAPAAPVEVVVRRNDPLLDLLLQGADPTDDALSLPETRDVAALVLSNRHAIGCLPLKAATPPLRALAADGVTARRETVFSGRYPLLRSYYYVLCDNGAQAAIDFVAFAIGPEGRRIVDATGLWPMF</sequence>
<dbReference type="Gene3D" id="3.40.190.10">
    <property type="entry name" value="Periplasmic binding protein-like II"/>
    <property type="match status" value="2"/>
</dbReference>
<dbReference type="PANTHER" id="PTHR30570:SF1">
    <property type="entry name" value="PHOSPHATE-BINDING PROTEIN PSTS"/>
    <property type="match status" value="1"/>
</dbReference>
<dbReference type="InterPro" id="IPR050811">
    <property type="entry name" value="Phosphate_ABC_transporter"/>
</dbReference>
<evidence type="ECO:0000313" key="3">
    <source>
        <dbReference type="EMBL" id="OIQ94607.1"/>
    </source>
</evidence>
<dbReference type="PANTHER" id="PTHR30570">
    <property type="entry name" value="PERIPLASMIC PHOSPHATE BINDING COMPONENT OF PHOSPHATE ABC TRANSPORTER"/>
    <property type="match status" value="1"/>
</dbReference>
<dbReference type="InterPro" id="IPR024370">
    <property type="entry name" value="PBP_domain"/>
</dbReference>
<evidence type="ECO:0000256" key="1">
    <source>
        <dbReference type="ARBA" id="ARBA00022729"/>
    </source>
</evidence>
<dbReference type="SUPFAM" id="SSF53850">
    <property type="entry name" value="Periplasmic binding protein-like II"/>
    <property type="match status" value="1"/>
</dbReference>
<dbReference type="EMBL" id="MLJW01000183">
    <property type="protein sequence ID" value="OIQ94607.1"/>
    <property type="molecule type" value="Genomic_DNA"/>
</dbReference>
<protein>
    <submittedName>
        <fullName evidence="3">Phosphate-binding protein PstS 2</fullName>
    </submittedName>
</protein>
<dbReference type="Pfam" id="PF12849">
    <property type="entry name" value="PBP_like_2"/>
    <property type="match status" value="1"/>
</dbReference>
<keyword evidence="1" id="KW-0732">Signal</keyword>
<accession>A0A1J5RRK7</accession>
<reference evidence="3" key="1">
    <citation type="submission" date="2016-10" db="EMBL/GenBank/DDBJ databases">
        <title>Sequence of Gallionella enrichment culture.</title>
        <authorList>
            <person name="Poehlein A."/>
            <person name="Muehling M."/>
            <person name="Daniel R."/>
        </authorList>
    </citation>
    <scope>NUCLEOTIDE SEQUENCE</scope>
</reference>
<gene>
    <name evidence="3" type="primary">pstS2_1</name>
    <name evidence="3" type="ORF">GALL_234640</name>
</gene>
<proteinExistence type="predicted"/>